<dbReference type="SUPFAM" id="SSF57850">
    <property type="entry name" value="RING/U-box"/>
    <property type="match status" value="2"/>
</dbReference>
<feature type="compositionally biased region" description="Low complexity" evidence="5">
    <location>
        <begin position="1"/>
        <end position="13"/>
    </location>
</feature>
<reference evidence="8" key="1">
    <citation type="submission" date="2021-10" db="EMBL/GenBank/DDBJ databases">
        <title>Tropical sea cucumber genome reveals ecological adaptation and Cuvierian tubules defense mechanism.</title>
        <authorList>
            <person name="Chen T."/>
        </authorList>
    </citation>
    <scope>NUCLEOTIDE SEQUENCE</scope>
    <source>
        <strain evidence="8">Nanhai2018</strain>
        <tissue evidence="8">Muscle</tissue>
    </source>
</reference>
<evidence type="ECO:0000256" key="2">
    <source>
        <dbReference type="ARBA" id="ARBA00022771"/>
    </source>
</evidence>
<dbReference type="InterPro" id="IPR008979">
    <property type="entry name" value="Galactose-bd-like_sf"/>
</dbReference>
<dbReference type="Gene3D" id="2.60.120.260">
    <property type="entry name" value="Galactose-binding domain-like"/>
    <property type="match status" value="1"/>
</dbReference>
<evidence type="ECO:0000259" key="7">
    <source>
        <dbReference type="PROSITE" id="PS51284"/>
    </source>
</evidence>
<feature type="domain" description="DOC" evidence="7">
    <location>
        <begin position="225"/>
        <end position="405"/>
    </location>
</feature>
<keyword evidence="3" id="KW-0862">Zinc</keyword>
<dbReference type="InterPro" id="IPR004939">
    <property type="entry name" value="APC_su10/DOC_dom"/>
</dbReference>
<feature type="region of interest" description="Disordered" evidence="5">
    <location>
        <begin position="1"/>
        <end position="35"/>
    </location>
</feature>
<dbReference type="PANTHER" id="PTHR22772:SF4">
    <property type="entry name" value="ZINC FINGER ZZ-TYPE AND EF-HAND DOMAIN-CONTAINING PROTEIN 1"/>
    <property type="match status" value="1"/>
</dbReference>
<evidence type="ECO:0000259" key="6">
    <source>
        <dbReference type="PROSITE" id="PS50135"/>
    </source>
</evidence>
<dbReference type="InterPro" id="IPR040099">
    <property type="entry name" value="ZZEF1"/>
</dbReference>
<feature type="domain" description="ZZ-type" evidence="6">
    <location>
        <begin position="1775"/>
        <end position="1830"/>
    </location>
</feature>
<name>A0A9Q1C1J6_HOLLE</name>
<feature type="region of interest" description="Disordered" evidence="5">
    <location>
        <begin position="834"/>
        <end position="861"/>
    </location>
</feature>
<dbReference type="GO" id="GO:0008270">
    <property type="term" value="F:zinc ion binding"/>
    <property type="evidence" value="ECO:0007669"/>
    <property type="project" value="UniProtKB-KW"/>
</dbReference>
<evidence type="ECO:0000256" key="5">
    <source>
        <dbReference type="SAM" id="MobiDB-lite"/>
    </source>
</evidence>
<evidence type="ECO:0000313" key="9">
    <source>
        <dbReference type="Proteomes" id="UP001152320"/>
    </source>
</evidence>
<dbReference type="InterPro" id="IPR000433">
    <property type="entry name" value="Znf_ZZ"/>
</dbReference>
<feature type="compositionally biased region" description="Polar residues" evidence="5">
    <location>
        <begin position="2502"/>
        <end position="2513"/>
    </location>
</feature>
<dbReference type="Pfam" id="PF03256">
    <property type="entry name" value="ANAPC10"/>
    <property type="match status" value="1"/>
</dbReference>
<keyword evidence="9" id="KW-1185">Reference proteome</keyword>
<evidence type="ECO:0000256" key="1">
    <source>
        <dbReference type="ARBA" id="ARBA00022723"/>
    </source>
</evidence>
<dbReference type="SMART" id="SM01337">
    <property type="entry name" value="APC10"/>
    <property type="match status" value="1"/>
</dbReference>
<evidence type="ECO:0000256" key="3">
    <source>
        <dbReference type="ARBA" id="ARBA00022833"/>
    </source>
</evidence>
<dbReference type="SUPFAM" id="SSF49785">
    <property type="entry name" value="Galactose-binding domain-like"/>
    <property type="match status" value="1"/>
</dbReference>
<dbReference type="EMBL" id="JAIZAY010000008">
    <property type="protein sequence ID" value="KAJ8037458.1"/>
    <property type="molecule type" value="Genomic_DNA"/>
</dbReference>
<proteinExistence type="predicted"/>
<dbReference type="PROSITE" id="PS50135">
    <property type="entry name" value="ZF_ZZ_2"/>
    <property type="match status" value="2"/>
</dbReference>
<keyword evidence="2 4" id="KW-0863">Zinc-finger</keyword>
<feature type="compositionally biased region" description="Polar residues" evidence="5">
    <location>
        <begin position="837"/>
        <end position="851"/>
    </location>
</feature>
<dbReference type="PROSITE" id="PS01357">
    <property type="entry name" value="ZF_ZZ_1"/>
    <property type="match status" value="2"/>
</dbReference>
<dbReference type="OrthoDB" id="661148at2759"/>
<dbReference type="Pfam" id="PF00569">
    <property type="entry name" value="ZZ"/>
    <property type="match status" value="2"/>
</dbReference>
<dbReference type="Gene3D" id="3.30.60.90">
    <property type="match status" value="2"/>
</dbReference>
<evidence type="ECO:0000313" key="8">
    <source>
        <dbReference type="EMBL" id="KAJ8037458.1"/>
    </source>
</evidence>
<dbReference type="PROSITE" id="PS51284">
    <property type="entry name" value="DOC"/>
    <property type="match status" value="1"/>
</dbReference>
<dbReference type="Proteomes" id="UP001152320">
    <property type="component" value="Chromosome 8"/>
</dbReference>
<feature type="domain" description="ZZ-type" evidence="6">
    <location>
        <begin position="1726"/>
        <end position="1781"/>
    </location>
</feature>
<gene>
    <name evidence="8" type="ORF">HOLleu_18272</name>
</gene>
<protein>
    <submittedName>
        <fullName evidence="8">Zinc finger ZZ-type and EF-hand domain-containing protein 1</fullName>
    </submittedName>
</protein>
<feature type="region of interest" description="Disordered" evidence="5">
    <location>
        <begin position="2497"/>
        <end position="2520"/>
    </location>
</feature>
<feature type="region of interest" description="Disordered" evidence="5">
    <location>
        <begin position="1992"/>
        <end position="2138"/>
    </location>
</feature>
<organism evidence="8 9">
    <name type="scientific">Holothuria leucospilota</name>
    <name type="common">Black long sea cucumber</name>
    <name type="synonym">Mertensiothuria leucospilota</name>
    <dbReference type="NCBI Taxonomy" id="206669"/>
    <lineage>
        <taxon>Eukaryota</taxon>
        <taxon>Metazoa</taxon>
        <taxon>Echinodermata</taxon>
        <taxon>Eleutherozoa</taxon>
        <taxon>Echinozoa</taxon>
        <taxon>Holothuroidea</taxon>
        <taxon>Aspidochirotacea</taxon>
        <taxon>Aspidochirotida</taxon>
        <taxon>Holothuriidae</taxon>
        <taxon>Holothuria</taxon>
    </lineage>
</organism>
<keyword evidence="1" id="KW-0479">Metal-binding</keyword>
<dbReference type="SMART" id="SM00291">
    <property type="entry name" value="ZnF_ZZ"/>
    <property type="match status" value="2"/>
</dbReference>
<comment type="caution">
    <text evidence="8">The sequence shown here is derived from an EMBL/GenBank/DDBJ whole genome shotgun (WGS) entry which is preliminary data.</text>
</comment>
<dbReference type="CDD" id="cd02249">
    <property type="entry name" value="ZZ"/>
    <property type="match status" value="2"/>
</dbReference>
<dbReference type="PANTHER" id="PTHR22772">
    <property type="entry name" value="NOVEL ZZ TYPE ZINC FINGER DOMAIN CONTAINING PROTEIN"/>
    <property type="match status" value="1"/>
</dbReference>
<dbReference type="InterPro" id="IPR043145">
    <property type="entry name" value="Znf_ZZ_sf"/>
</dbReference>
<feature type="compositionally biased region" description="Low complexity" evidence="5">
    <location>
        <begin position="2430"/>
        <end position="2445"/>
    </location>
</feature>
<evidence type="ECO:0000256" key="4">
    <source>
        <dbReference type="PROSITE-ProRule" id="PRU00228"/>
    </source>
</evidence>
<feature type="region of interest" description="Disordered" evidence="5">
    <location>
        <begin position="2427"/>
        <end position="2451"/>
    </location>
</feature>
<accession>A0A9Q1C1J6</accession>
<sequence length="3044" mass="343793">MGSSASSNDSSSSDSDEDSSGAYSNVGEEEAVSQFLTQDKGQEDELDFREFHLVDLFDSQTLREAVSKVSDVVPETVVQQHHGHLLRWLEERNMRNEETVTVSQFCDVLFNRGVNRKEAEEAFEQFDVDGEGVAYIDSMMEALKSTNGANLRGELSHAIRTLRACSLAPGVIDIFSPYTTELGKHGHRILKYLLRNRAPSNTLPYPALDGFTNITAMRMVVLEQYLKNTQNKKDDSSKDDQLNELKFLNKPYCNIQVSSNRQDVGRLVDGDVSTFWQSDGPAHSHWIRLKMKSGVSLSNLSMLVTRSDQSYMPQHIIVVAGNSPVSMEIIKDIHIPSSYPSDEVVLLENAKVRSRFIQINIKKCQYEGCDVRIHGLKAVGFRAMTGMEVNVAETSAVWYLSVLSATATAAIPMAPHLQSAILENTKTALQQMPPLSLCKLHCKKHSFITPKILDQVEEFVGTVAKNSEGKTSLEGLLLLLQLSLARGNIPSVLKCLMEMHENFNNLPCLRSDRLAWDHPVPGGVKIMKNIESVQSGLLRKHTTVLEPLEVKCSGGSKDAKSMPSNVLTSDWSSEAYISTEPCVTMVFHNSNHSFQLVKLDIKVSKGGYGPKCGMVFIADEVAAMEDFDLNFDYDDLEMYDNWTEEDFKKHKSEREKCNECKKNNDLEPVAFFSLMDNFDEVEVSFDTYPVGTHLIIKFLRPRLESADRLGILGIRCHGYWRENSLLDRVDIKQPYDEKGVRFDRMLSAVLWFLVTLCQNVEKMNKKEAVQTNKYQSADFNLNNLQPETLCEFYFQLPHNLSNYLEGREYLLRLFHCSIPHFTKEIEKRELMKAEEAANSTQVEGSTGSTEETAAKKEDGDETPTVLKKMFDHLCQLLEKDIPPWNLGSRVNLAASKVILDGAPIFFPDKESRKKQLFNMIYDPSEDHSSRTVFQSLCWYFGSVDSSGLLDLPLNVLETPVDTSAILSVFDTLLCVAYKEFEEIIEDDDPIPAKECSHVVNLLNALQVNLLTWCHKLLLSEIPEAEQIAIEVMKDYCKSMYSWICNAVILWYQQGTSKERVRALRYSFLESTFHQMITIFNWMKDTKVPHLQLAYRLFKVAEELHKLVSHAAIKNEMEAGTEAKSSDELVTLRLWNVESSHNYENNQNITQMFYCPGAQEFHVEFDSRCETERRYDYLEFTLTRGTKVRYDQKVGSEKWPETVIFKSIDRLQFLFHSDSTTNAWGYKFTVTAKGQADVSICWVQDLQLSLASLLGKFCSQAMHQKSEEDLKEEDDEGADTLDGTEVLKQVDRWSGLFMGGLRKTQPETHSYDLTGRTETNQGDDTVLELLQQLAGDKEETEMAKDVWERCVEVSSDGKKPGAEIGGEEIEKVVRAVFAAIIWHMPSLCTHVQHHLSSGNVIPVNEEMISAFEQAEGTRIYLINLRQMQIKLQEAIEKGIETHDPQVVGKLTQHWCVQACWKKAKFLLELNPSWCTKMKKSEGGNDASSPPPQLAGQPPVSMKEVLEMIKSPLLSAGSARKVLISREKQARVFTEVYQLACQYLDISKDIFQDPFIIFLKQFLTPTDSPKIHYMQGLYGCGPQLANKYREAFYQFVKKLVQAVASFPGRATSTDKDNTALSCIKGFMLHHLSNDWQLEDFKFLKEINLPQLLINLAKTPDSMDVTNVEQSDISPEKQMQVYHQCQEWLKHCVEENNFKAWYDEIEQASSLEERRAMHMFVARFYERLDVNIQCDGCHSAIIGTRYRCLVCEDIDFCCSCFPGGVKVDSHTDEHPLVHLRFKCDGCHALIVGTRMHCNVCDDFDLCYGCHQTKNHPSRHKDHHVVTPIPMTVANQCKSQPQAYSQLHAWLLFSSLTLSMARVPCGTSNQGDGNESSASGMLQTCVDLILTNLQTISQLENLSAGVSSSQEKVFTEKTFEKLLGLLAALIPEVEGENTSLTKMLKLDNLLPLLFRFARETTGQYVPTQHLAVGLIGKLLGRESPKFADDCLAVAEAEAKDEERTKEKEETAEVTEVGEKEGKESKYELQEDDQEKGKSEEEEKTRKEKEVVMQEEKKETVLVKDEEKEGKEKGQQMKEGEKKEDEDKVEEEKKKEEGGIRQGGKEEADMQKDEEEKKTEKEQMEEREEKENEDKVAEEKKKTEVKKKTEEVETFVKDESQSSTEVEIAGTKTVQFICSFGATCLEKCHLEWAALLPHLLMQLSKNPAWRLPIAGVLNGSFSQLPDHCSLSTIFTLFTVAGFPEVFGHGSQAIYHDINHEDNSVMVLKHFLQNGQVYIVDSKTRKTKHVAEDQLDLKGIDSQPLTSDQLVTFLSISSQVMAKLREGTETLSVETIWALYLVLKTLHANFQPHFFEHIQEGFLPLLSFLANSQTGLSRHWLLKDLEVLSIQLYTSNRTDSIVQPLLDVSADFQVHSHQSSKPCKTVEEIIKEANASDSGSSSSSSSASSSCDDSDDTSLVASTEFALPEEGPIVKPMSPFSEDSDDSEYHSFISERIDVNKSDLGLTGKTSTPKNNSASEIDPLSSLDEEAQTAILSTHEALNAPLSVLRALYEMSGCNVNNFVQQASSSFHGDTLNVGDDVLALSKCWEPPAVPQEKHEAENNKEIVKPVNSRRIALPEPTQLLTSLISHSKQEMKDRFKKHQREKSKDLLIKELEKHGKVGTRDFLYKINHVLSIMYARHLLVSLLAEWPESGHMTISQNLGCQETTQLLNVLDLLQRTAEEDVYRKIIGVVVKHCSGDVLYHLCQAACSFMQETALQPKIVESKHNYDNDTKLEGTVSLPGARYLLIKFDERCCTEDCCDILTIASDNKFKHNVRSFSGASGNWINFDIPGDTLYYKFVSDFNNNDWGFKLTVIGNHVGRFETGFVLLDSVLQCPNLIISLSLPKLWASLIEVCNKQVGHPRLKSVRLLLRILQYISREEKYRDARQESGSDDSLSIDLTLLKPLWLLLNQMNNQLSEDTTTCQSIHASHSALTELFFFVENLVTAKNLVDTYIVALIDEEEIAASIRQGLCNVAAVGRAISIPNKATQLLDKEENTQKTPQTSPRT</sequence>